<feature type="domain" description="Ice-binding protein C-terminal" evidence="3">
    <location>
        <begin position="345"/>
        <end position="369"/>
    </location>
</feature>
<comment type="caution">
    <text evidence="4">The sequence shown here is derived from an EMBL/GenBank/DDBJ whole genome shotgun (WGS) entry which is preliminary data.</text>
</comment>
<protein>
    <submittedName>
        <fullName evidence="4">PEP-CTERM sorting domain-containing protein</fullName>
    </submittedName>
</protein>
<dbReference type="AlphaFoldDB" id="A0A4Q9GZA8"/>
<keyword evidence="1" id="KW-0472">Membrane</keyword>
<organism evidence="4 5">
    <name type="scientific">Aquabacterium lacunae</name>
    <dbReference type="NCBI Taxonomy" id="2528630"/>
    <lineage>
        <taxon>Bacteria</taxon>
        <taxon>Pseudomonadati</taxon>
        <taxon>Pseudomonadota</taxon>
        <taxon>Betaproteobacteria</taxon>
        <taxon>Burkholderiales</taxon>
        <taxon>Aquabacterium</taxon>
    </lineage>
</organism>
<keyword evidence="1" id="KW-0812">Transmembrane</keyword>
<dbReference type="EMBL" id="SIXI01000007">
    <property type="protein sequence ID" value="TBO28326.1"/>
    <property type="molecule type" value="Genomic_DNA"/>
</dbReference>
<keyword evidence="2" id="KW-0732">Signal</keyword>
<dbReference type="InterPro" id="IPR013424">
    <property type="entry name" value="Ice-binding_C"/>
</dbReference>
<evidence type="ECO:0000313" key="5">
    <source>
        <dbReference type="Proteomes" id="UP000292120"/>
    </source>
</evidence>
<proteinExistence type="predicted"/>
<keyword evidence="5" id="KW-1185">Reference proteome</keyword>
<dbReference type="Proteomes" id="UP000292120">
    <property type="component" value="Unassembled WGS sequence"/>
</dbReference>
<reference evidence="4 5" key="1">
    <citation type="submission" date="2019-02" db="EMBL/GenBank/DDBJ databases">
        <title>Aquabacterium sp. strain KMB7.</title>
        <authorList>
            <person name="Chen W.-M."/>
        </authorList>
    </citation>
    <scope>NUCLEOTIDE SEQUENCE [LARGE SCALE GENOMIC DNA]</scope>
    <source>
        <strain evidence="4 5">KMB7</strain>
    </source>
</reference>
<evidence type="ECO:0000256" key="1">
    <source>
        <dbReference type="SAM" id="Phobius"/>
    </source>
</evidence>
<dbReference type="RefSeq" id="WP_130969023.1">
    <property type="nucleotide sequence ID" value="NZ_SIXI01000007.1"/>
</dbReference>
<evidence type="ECO:0000313" key="4">
    <source>
        <dbReference type="EMBL" id="TBO28326.1"/>
    </source>
</evidence>
<feature type="signal peptide" evidence="2">
    <location>
        <begin position="1"/>
        <end position="22"/>
    </location>
</feature>
<evidence type="ECO:0000256" key="2">
    <source>
        <dbReference type="SAM" id="SignalP"/>
    </source>
</evidence>
<name>A0A4Q9GZA8_9BURK</name>
<accession>A0A4Q9GZA8</accession>
<feature type="chain" id="PRO_5020715295" evidence="2">
    <location>
        <begin position="23"/>
        <end position="373"/>
    </location>
</feature>
<feature type="transmembrane region" description="Helical" evidence="1">
    <location>
        <begin position="349"/>
        <end position="366"/>
    </location>
</feature>
<evidence type="ECO:0000259" key="3">
    <source>
        <dbReference type="Pfam" id="PF07589"/>
    </source>
</evidence>
<keyword evidence="1" id="KW-1133">Transmembrane helix</keyword>
<gene>
    <name evidence="4" type="ORF">EYS42_15080</name>
</gene>
<sequence>MKNAVRVWAVVALLTGVSTAHAQAIYSVSAPVDLLVQRTVTALNPYPWGCYTAANSTGCRQTDFFNYRTDVQQATYSVGGFDPALGVLQGASLRVGGQVQLSVATSAPSVTELGPQPPYGYPYPFLELSGGTTVSMGGTVLAQASGKVSHRGTGSSTTVVGLQSGTVNLDPWQVFGANRVQLQTSTTFSTFLMARHYGTEATFTDNANVLAHVQYTYAPHAQLSFASGALVKSLTLDLGDVQQGASLATQFSLFNQAPSFVGSGAALMSRTLEGQRDGFNFLTVSGSDSHLAAGRSANVQVSFNSAGLPLGQREAFLGMYYRDSAYGLGQADQFLGVRVRANVVAVPEAGSVALALAGAGVAAFAARRRKQAA</sequence>
<dbReference type="Pfam" id="PF07589">
    <property type="entry name" value="PEP-CTERM"/>
    <property type="match status" value="1"/>
</dbReference>